<dbReference type="SMART" id="SM01241">
    <property type="entry name" value="Integrin_b_cyt"/>
    <property type="match status" value="2"/>
</dbReference>
<evidence type="ECO:0000256" key="4">
    <source>
        <dbReference type="ARBA" id="ARBA00022536"/>
    </source>
</evidence>
<evidence type="ECO:0000313" key="22">
    <source>
        <dbReference type="EMBL" id="UYV76265.1"/>
    </source>
</evidence>
<dbReference type="Pfam" id="PF07965">
    <property type="entry name" value="Integrin_B_tail"/>
    <property type="match status" value="2"/>
</dbReference>
<dbReference type="InterPro" id="IPR015812">
    <property type="entry name" value="Integrin_bsu"/>
</dbReference>
<dbReference type="InterPro" id="IPR032695">
    <property type="entry name" value="Integrin_dom_sf"/>
</dbReference>
<accession>A0ABY6L947</accession>
<dbReference type="SUPFAM" id="SSF53300">
    <property type="entry name" value="vWA-like"/>
    <property type="match status" value="2"/>
</dbReference>
<dbReference type="Proteomes" id="UP001235939">
    <property type="component" value="Chromosome 13"/>
</dbReference>
<dbReference type="InterPro" id="IPR040622">
    <property type="entry name" value="EGF_integrin_1"/>
</dbReference>
<dbReference type="Pfam" id="PF08725">
    <property type="entry name" value="Integrin_b_cyt"/>
    <property type="match status" value="2"/>
</dbReference>
<evidence type="ECO:0000256" key="3">
    <source>
        <dbReference type="ARBA" id="ARBA00022475"/>
    </source>
</evidence>
<dbReference type="Pfam" id="PF00362">
    <property type="entry name" value="Integrin_beta"/>
    <property type="match status" value="2"/>
</dbReference>
<keyword evidence="13 17" id="KW-0401">Integrin</keyword>
<evidence type="ECO:0000256" key="10">
    <source>
        <dbReference type="ARBA" id="ARBA00022842"/>
    </source>
</evidence>
<feature type="domain" description="Integrin beta subunit VWA" evidence="19">
    <location>
        <begin position="20"/>
        <end position="476"/>
    </location>
</feature>
<evidence type="ECO:0000256" key="5">
    <source>
        <dbReference type="ARBA" id="ARBA00022692"/>
    </source>
</evidence>
<evidence type="ECO:0000256" key="15">
    <source>
        <dbReference type="ARBA" id="ARBA00023157"/>
    </source>
</evidence>
<dbReference type="PANTHER" id="PTHR10082:SF60">
    <property type="entry name" value="INTEGRIN BETA-PS"/>
    <property type="match status" value="1"/>
</dbReference>
<dbReference type="SMART" id="SM00187">
    <property type="entry name" value="INB"/>
    <property type="match status" value="2"/>
</dbReference>
<dbReference type="SMART" id="SM01242">
    <property type="entry name" value="Integrin_B_tail"/>
    <property type="match status" value="2"/>
</dbReference>
<dbReference type="InterPro" id="IPR057073">
    <property type="entry name" value="EGF_integrin_2"/>
</dbReference>
<dbReference type="InterPro" id="IPR036349">
    <property type="entry name" value="Integrin_bsu_tail_dom_sf"/>
</dbReference>
<dbReference type="InterPro" id="IPR002369">
    <property type="entry name" value="Integrin_bsu_VWA"/>
</dbReference>
<evidence type="ECO:0000256" key="11">
    <source>
        <dbReference type="ARBA" id="ARBA00022889"/>
    </source>
</evidence>
<evidence type="ECO:0000256" key="8">
    <source>
        <dbReference type="ARBA" id="ARBA00022737"/>
    </source>
</evidence>
<evidence type="ECO:0000256" key="13">
    <source>
        <dbReference type="ARBA" id="ARBA00023037"/>
    </source>
</evidence>
<dbReference type="PROSITE" id="PS00243">
    <property type="entry name" value="I_EGF_1"/>
    <property type="match status" value="2"/>
</dbReference>
<feature type="domain" description="Integrin beta subunit tail" evidence="21">
    <location>
        <begin position="674"/>
        <end position="759"/>
    </location>
</feature>
<comment type="subcellular location">
    <subcellularLocation>
        <location evidence="1 17">Cell membrane</location>
        <topology evidence="1 17">Single-pass type I membrane protein</topology>
    </subcellularLocation>
</comment>
<evidence type="ECO:0000256" key="14">
    <source>
        <dbReference type="ARBA" id="ARBA00023136"/>
    </source>
</evidence>
<feature type="domain" description="Integrin beta subunit VWA" evidence="19">
    <location>
        <begin position="669"/>
        <end position="1102"/>
    </location>
</feature>
<dbReference type="InterPro" id="IPR036465">
    <property type="entry name" value="vWFA_dom_sf"/>
</dbReference>
<comment type="similarity">
    <text evidence="2 17">Belongs to the integrin beta chain family.</text>
</comment>
<dbReference type="PANTHER" id="PTHR10082">
    <property type="entry name" value="INTEGRIN BETA SUBUNIT"/>
    <property type="match status" value="1"/>
</dbReference>
<evidence type="ECO:0000256" key="12">
    <source>
        <dbReference type="ARBA" id="ARBA00022989"/>
    </source>
</evidence>
<dbReference type="Gene3D" id="4.10.1240.30">
    <property type="match status" value="2"/>
</dbReference>
<dbReference type="SUPFAM" id="SSF57196">
    <property type="entry name" value="EGF/Laminin"/>
    <property type="match status" value="2"/>
</dbReference>
<dbReference type="Gene3D" id="2.10.25.10">
    <property type="entry name" value="Laminin"/>
    <property type="match status" value="8"/>
</dbReference>
<dbReference type="Pfam" id="PF18372">
    <property type="entry name" value="I-EGF_1"/>
    <property type="match status" value="2"/>
</dbReference>
<evidence type="ECO:0000256" key="1">
    <source>
        <dbReference type="ARBA" id="ARBA00004251"/>
    </source>
</evidence>
<dbReference type="EMBL" id="CP092875">
    <property type="protein sequence ID" value="UYV76265.1"/>
    <property type="molecule type" value="Genomic_DNA"/>
</dbReference>
<dbReference type="Pfam" id="PF23105">
    <property type="entry name" value="EGF_integrin"/>
    <property type="match status" value="4"/>
</dbReference>
<gene>
    <name evidence="22" type="ORF">LAZ67_13003200</name>
</gene>
<evidence type="ECO:0000256" key="18">
    <source>
        <dbReference type="SAM" id="Phobius"/>
    </source>
</evidence>
<keyword evidence="3" id="KW-1003">Cell membrane</keyword>
<keyword evidence="6" id="KW-0479">Metal-binding</keyword>
<dbReference type="PRINTS" id="PR01186">
    <property type="entry name" value="INTEGRINB"/>
</dbReference>
<feature type="transmembrane region" description="Helical" evidence="18">
    <location>
        <begin position="760"/>
        <end position="782"/>
    </location>
</feature>
<keyword evidence="9" id="KW-0106">Calcium</keyword>
<evidence type="ECO:0000259" key="20">
    <source>
        <dbReference type="SMART" id="SM01241"/>
    </source>
</evidence>
<evidence type="ECO:0000256" key="7">
    <source>
        <dbReference type="ARBA" id="ARBA00022729"/>
    </source>
</evidence>
<dbReference type="Gene3D" id="2.60.40.1510">
    <property type="entry name" value="ntegrin, alpha v. Chain A, domain 3"/>
    <property type="match status" value="2"/>
</dbReference>
<proteinExistence type="inferred from homology"/>
<keyword evidence="5 17" id="KW-0812">Transmembrane</keyword>
<sequence length="1438" mass="161071">MCERGAAEKYVGNPCTREENCGACVRADPQCAWCSAEVREPFHCPTVLLASLMSVCGHQSFSQETSSHRCDYHGNLITKCDPGQLVYPSHRLEKIVSATHYKYYCAVWSIQDDELSNKGALEGQAIQIKPQEIKLRLRPGSPFPLQVEFRQAEDYPVDLYYLMDLSKSMEDDKDKLATLGDLLAEHMGNITSNFRLGFGSFVDKVVMPYVSTVPEKLKQPCPGCAAPYGFLNHMPLSDKTKIFSNKVKDARVSGNLDAPEGGFDAIMQAVVCEKQIAWRNNSRRMLLFSSDSGFHFAGDGKLGGIVKPNDGLCHLDNQGYYTESIHQDYPSISQLNHKIQEKKVNIIFAVTASQVPVYERLSARLEASSTGRLENDSSNIVQLVQEQYDVSHHNASDNLEDKSYVKVSYYSSCLGDKKEKTQVCKGLKVGTHVKFEAQIEVLRCPEDASKWNQTFIIYPEGLNEGLTVNLEMVCDCPCEKPWAEERNSPKCSDGHGTYECGICSCYNNRYGDNCQCDAKDNDPAIIEASCYKSNDSKPCSGRGSCHCGKCACDNYPVVSYPLHMYQLLQTHMWWQVWGKHCECDDLACDRHDNKMCSGPDHGYCKCGECICLDGWMGEVCDCRNTTDTCYAPGSEQICSGHGYCDCGKCHCFETGEEHFSGEFCEECPTCPGKCELFKECVQCRTFESGPLSEAECNNCSFFPVKTDKLEIKDPDREKLCIFRDDDDCKFMFTYAQDEKNPGIYLVRVQVTKDCPEPINLLAILLGVIVGIVAVGVALLLLWKLLTVIHDRREFAKFEKERENAKWDTGENPIYKQATSTFKNPTYGGKQLKQPCPGCAAPYGFLNHMPLSDKTKIFSNKVKDARVSGNLDAPEGGFDAIMQAVVCEKQIAWRNNSRRMLLFSSDSGFHFAGDGKKEIHQLWMVQLGGIVKPNDGLCHLDNQGYYTESIHQDYPSISQLNHKIQEKKVNIIFAVTASQVPVYERLSARLEASSTGRLENDSSNIVQLVQEQYDKITSSVVLTDNLEDKSYVKVSYYSSCLGDKKEKTQVCKGLKVGTHVKFEAQIEVLRCPEDASKWNQTFIIYPEGLNEGLTVNLEMVCDCPCEKPWAEERNSPKCSDGHGTYECGICSCYNNRYGDNCQCDAKDNDPAIIEASCYKSNDSKPCSGRGSCHCGKCACDNYPVVWGKHCECDDLACDRHDNKMCSGPDHGYCKCGECICLDGWMGEVCDCRNTTDTCYAPGSEQICSGHGYCDCGKCHCFETGEEHFSGEFCEECPTCPGKCELFKECVQCRTFESGPLSEAECNNCSFFPVKTDKLEIKDPDREKLCIFRDDDDCKFMFTYAQDEKNPGIYLVRVQVTKDCPEPINLLAILLGVIVGIVAVGVALLLLWKLLTVIHDRREFAKFEKERENAKWDTGENPIYKQATSTFKNPTYGGKQ</sequence>
<keyword evidence="15" id="KW-1015">Disulfide bond</keyword>
<evidence type="ECO:0000256" key="17">
    <source>
        <dbReference type="RuleBase" id="RU000633"/>
    </source>
</evidence>
<evidence type="ECO:0000256" key="9">
    <source>
        <dbReference type="ARBA" id="ARBA00022837"/>
    </source>
</evidence>
<keyword evidence="10" id="KW-0460">Magnesium</keyword>
<evidence type="ECO:0000259" key="19">
    <source>
        <dbReference type="SMART" id="SM00187"/>
    </source>
</evidence>
<protein>
    <recommendedName>
        <fullName evidence="17">Integrin beta</fullName>
    </recommendedName>
</protein>
<organism evidence="22 23">
    <name type="scientific">Cordylochernes scorpioides</name>
    <dbReference type="NCBI Taxonomy" id="51811"/>
    <lineage>
        <taxon>Eukaryota</taxon>
        <taxon>Metazoa</taxon>
        <taxon>Ecdysozoa</taxon>
        <taxon>Arthropoda</taxon>
        <taxon>Chelicerata</taxon>
        <taxon>Arachnida</taxon>
        <taxon>Pseudoscorpiones</taxon>
        <taxon>Cheliferoidea</taxon>
        <taxon>Chernetidae</taxon>
        <taxon>Cordylochernes</taxon>
    </lineage>
</organism>
<evidence type="ECO:0000256" key="16">
    <source>
        <dbReference type="ARBA" id="ARBA00023180"/>
    </source>
</evidence>
<dbReference type="Gene3D" id="1.20.5.100">
    <property type="entry name" value="Cytochrome c1, transmembrane anchor, C-terminal"/>
    <property type="match status" value="2"/>
</dbReference>
<keyword evidence="23" id="KW-1185">Reference proteome</keyword>
<evidence type="ECO:0000259" key="21">
    <source>
        <dbReference type="SMART" id="SM01242"/>
    </source>
</evidence>
<feature type="domain" description="Integrin beta subunit cytoplasmic" evidence="20">
    <location>
        <begin position="783"/>
        <end position="829"/>
    </location>
</feature>
<dbReference type="SUPFAM" id="SSF69179">
    <property type="entry name" value="Integrin domains"/>
    <property type="match status" value="2"/>
</dbReference>
<name>A0ABY6L947_9ARAC</name>
<dbReference type="InterPro" id="IPR057243">
    <property type="entry name" value="Integrin_I-EGF_CS"/>
</dbReference>
<dbReference type="InterPro" id="IPR012896">
    <property type="entry name" value="Integrin_bsu_tail"/>
</dbReference>
<dbReference type="Gene3D" id="3.40.50.410">
    <property type="entry name" value="von Willebrand factor, type A domain"/>
    <property type="match status" value="2"/>
</dbReference>
<feature type="transmembrane region" description="Helical" evidence="18">
    <location>
        <begin position="1368"/>
        <end position="1390"/>
    </location>
</feature>
<keyword evidence="4" id="KW-0245">EGF-like domain</keyword>
<evidence type="ECO:0000313" key="23">
    <source>
        <dbReference type="Proteomes" id="UP001235939"/>
    </source>
</evidence>
<dbReference type="InterPro" id="IPR014836">
    <property type="entry name" value="Integrin_bsu_cyt_dom"/>
</dbReference>
<feature type="domain" description="Integrin beta subunit tail" evidence="21">
    <location>
        <begin position="1282"/>
        <end position="1367"/>
    </location>
</feature>
<feature type="domain" description="Integrin beta subunit cytoplasmic" evidence="20">
    <location>
        <begin position="1391"/>
        <end position="1437"/>
    </location>
</feature>
<keyword evidence="12 18" id="KW-1133">Transmembrane helix</keyword>
<keyword evidence="14 18" id="KW-0472">Membrane</keyword>
<keyword evidence="8" id="KW-0677">Repeat</keyword>
<reference evidence="22 23" key="1">
    <citation type="submission" date="2022-01" db="EMBL/GenBank/DDBJ databases">
        <title>A chromosomal length assembly of Cordylochernes scorpioides.</title>
        <authorList>
            <person name="Zeh D."/>
            <person name="Zeh J."/>
        </authorList>
    </citation>
    <scope>NUCLEOTIDE SEQUENCE [LARGE SCALE GENOMIC DNA]</scope>
    <source>
        <strain evidence="22">IN4F17</strain>
        <tissue evidence="22">Whole Body</tissue>
    </source>
</reference>
<evidence type="ECO:0000256" key="6">
    <source>
        <dbReference type="ARBA" id="ARBA00022723"/>
    </source>
</evidence>
<evidence type="ECO:0000256" key="2">
    <source>
        <dbReference type="ARBA" id="ARBA00007449"/>
    </source>
</evidence>
<keyword evidence="11 17" id="KW-0130">Cell adhesion</keyword>
<keyword evidence="7" id="KW-0732">Signal</keyword>
<dbReference type="SUPFAM" id="SSF69687">
    <property type="entry name" value="Integrin beta tail domain"/>
    <property type="match status" value="2"/>
</dbReference>
<keyword evidence="16" id="KW-0325">Glycoprotein</keyword>